<sequence length="110" mass="12271">MSFQMVCVQGINKTTCVTNKKLRPSCQSIQCQLYDSRHDFKLGTEGVPMAITGLGPTPLVEGVSRHRSGGNSIHYYTRKGSKNPLTYSTSHRRTRDAPCIWTENVQQGEP</sequence>
<reference evidence="1 2" key="1">
    <citation type="journal article" date="2019" name="Sci. Rep.">
        <title>Orb-weaving spider Araneus ventricosus genome elucidates the spidroin gene catalogue.</title>
        <authorList>
            <person name="Kono N."/>
            <person name="Nakamura H."/>
            <person name="Ohtoshi R."/>
            <person name="Moran D.A.P."/>
            <person name="Shinohara A."/>
            <person name="Yoshida Y."/>
            <person name="Fujiwara M."/>
            <person name="Mori M."/>
            <person name="Tomita M."/>
            <person name="Arakawa K."/>
        </authorList>
    </citation>
    <scope>NUCLEOTIDE SEQUENCE [LARGE SCALE GENOMIC DNA]</scope>
</reference>
<name>A0A4Y2FX72_ARAVE</name>
<dbReference type="AlphaFoldDB" id="A0A4Y2FX72"/>
<proteinExistence type="predicted"/>
<accession>A0A4Y2FX72</accession>
<dbReference type="Proteomes" id="UP000499080">
    <property type="component" value="Unassembled WGS sequence"/>
</dbReference>
<comment type="caution">
    <text evidence="1">The sequence shown here is derived from an EMBL/GenBank/DDBJ whole genome shotgun (WGS) entry which is preliminary data.</text>
</comment>
<evidence type="ECO:0000313" key="1">
    <source>
        <dbReference type="EMBL" id="GBM45035.1"/>
    </source>
</evidence>
<organism evidence="1 2">
    <name type="scientific">Araneus ventricosus</name>
    <name type="common">Orbweaver spider</name>
    <name type="synonym">Epeira ventricosa</name>
    <dbReference type="NCBI Taxonomy" id="182803"/>
    <lineage>
        <taxon>Eukaryota</taxon>
        <taxon>Metazoa</taxon>
        <taxon>Ecdysozoa</taxon>
        <taxon>Arthropoda</taxon>
        <taxon>Chelicerata</taxon>
        <taxon>Arachnida</taxon>
        <taxon>Araneae</taxon>
        <taxon>Araneomorphae</taxon>
        <taxon>Entelegynae</taxon>
        <taxon>Araneoidea</taxon>
        <taxon>Araneidae</taxon>
        <taxon>Araneus</taxon>
    </lineage>
</organism>
<gene>
    <name evidence="1" type="ORF">AVEN_231602_1</name>
</gene>
<evidence type="ECO:0000313" key="2">
    <source>
        <dbReference type="Proteomes" id="UP000499080"/>
    </source>
</evidence>
<protein>
    <submittedName>
        <fullName evidence="1">Uncharacterized protein</fullName>
    </submittedName>
</protein>
<dbReference type="EMBL" id="BGPR01252013">
    <property type="protein sequence ID" value="GBM45035.1"/>
    <property type="molecule type" value="Genomic_DNA"/>
</dbReference>
<keyword evidence="2" id="KW-1185">Reference proteome</keyword>